<dbReference type="EMBL" id="CP158299">
    <property type="protein sequence ID" value="XBV85078.1"/>
    <property type="molecule type" value="Genomic_DNA"/>
</dbReference>
<keyword evidence="2" id="KW-0808">Transferase</keyword>
<sequence length="258" mass="28537">MLEVGEHIGWDHGEAQVYAACWQGRPAVLKRHRQPHKFARELYGYRTWPAHLPQLLHSVPERLELVLERRPGECALLVSPTPDLYWAAGAALRVLHDAAPLAIPFDTGRHDLERLMNAFVPRAASWIDPAQVQRVEAMTRAALSGPFPAVVLRHGDYTARNWLWDGSRLTVIDVEHARPGPAVLDTAKLLNALPDPALAQAFQSGYGRGWTAEEHALLRAVRCFDALALAVWCAEHTDRAGYEQSTATLTGLLSSAVS</sequence>
<proteinExistence type="predicted"/>
<organism evidence="2">
    <name type="scientific">Deinococcus sonorensis KR-87</name>
    <dbReference type="NCBI Taxonomy" id="694439"/>
    <lineage>
        <taxon>Bacteria</taxon>
        <taxon>Thermotogati</taxon>
        <taxon>Deinococcota</taxon>
        <taxon>Deinococci</taxon>
        <taxon>Deinococcales</taxon>
        <taxon>Deinococcaceae</taxon>
        <taxon>Deinococcus</taxon>
    </lineage>
</organism>
<dbReference type="Pfam" id="PF01636">
    <property type="entry name" value="APH"/>
    <property type="match status" value="1"/>
</dbReference>
<evidence type="ECO:0000313" key="2">
    <source>
        <dbReference type="EMBL" id="XBV85078.1"/>
    </source>
</evidence>
<dbReference type="EC" id="2.7.1.-" evidence="2"/>
<feature type="domain" description="Aminoglycoside phosphotransferase" evidence="1">
    <location>
        <begin position="16"/>
        <end position="212"/>
    </location>
</feature>
<dbReference type="SUPFAM" id="SSF56112">
    <property type="entry name" value="Protein kinase-like (PK-like)"/>
    <property type="match status" value="1"/>
</dbReference>
<name>A0AAU7U9F4_9DEIO</name>
<dbReference type="Gene3D" id="3.90.1200.10">
    <property type="match status" value="1"/>
</dbReference>
<protein>
    <submittedName>
        <fullName evidence="2">Aminoglycoside phosphotransferase family protein</fullName>
        <ecNumber evidence="2">2.7.1.-</ecNumber>
    </submittedName>
</protein>
<dbReference type="GO" id="GO:0016740">
    <property type="term" value="F:transferase activity"/>
    <property type="evidence" value="ECO:0007669"/>
    <property type="project" value="UniProtKB-KW"/>
</dbReference>
<evidence type="ECO:0000259" key="1">
    <source>
        <dbReference type="Pfam" id="PF01636"/>
    </source>
</evidence>
<reference evidence="2" key="1">
    <citation type="submission" date="2024-06" db="EMBL/GenBank/DDBJ databases">
        <title>Draft Genome Sequence of Deinococcus sonorensis Type Strain KR-87, a Biofilm Producing Representative of the Genus Deinococcus.</title>
        <authorList>
            <person name="Boren L.S."/>
            <person name="Grosso R.A."/>
            <person name="Hugenberg-Cox A.N."/>
            <person name="Hill J.T.E."/>
            <person name="Albert C.M."/>
            <person name="Tuohy J.M."/>
        </authorList>
    </citation>
    <scope>NUCLEOTIDE SEQUENCE</scope>
    <source>
        <strain evidence="2">KR-87</strain>
    </source>
</reference>
<gene>
    <name evidence="2" type="ORF">ABOD76_16775</name>
</gene>
<dbReference type="KEGG" id="dsc:ABOD76_16775"/>
<dbReference type="InterPro" id="IPR002575">
    <property type="entry name" value="Aminoglycoside_PTrfase"/>
</dbReference>
<dbReference type="AlphaFoldDB" id="A0AAU7U9F4"/>
<dbReference type="InterPro" id="IPR011009">
    <property type="entry name" value="Kinase-like_dom_sf"/>
</dbReference>
<accession>A0AAU7U9F4</accession>
<dbReference type="RefSeq" id="WP_350243115.1">
    <property type="nucleotide sequence ID" value="NZ_CP158299.1"/>
</dbReference>